<proteinExistence type="predicted"/>
<protein>
    <submittedName>
        <fullName evidence="1">Uncharacterized protein</fullName>
    </submittedName>
</protein>
<organism evidence="1 2">
    <name type="scientific">Candidatus Nealsonbacteria bacterium RIFCSPLOWO2_01_FULL_41_9</name>
    <dbReference type="NCBI Taxonomy" id="1801671"/>
    <lineage>
        <taxon>Bacteria</taxon>
        <taxon>Candidatus Nealsoniibacteriota</taxon>
    </lineage>
</organism>
<evidence type="ECO:0000313" key="1">
    <source>
        <dbReference type="EMBL" id="OGZ22797.1"/>
    </source>
</evidence>
<reference evidence="1 2" key="1">
    <citation type="journal article" date="2016" name="Nat. Commun.">
        <title>Thousands of microbial genomes shed light on interconnected biogeochemical processes in an aquifer system.</title>
        <authorList>
            <person name="Anantharaman K."/>
            <person name="Brown C.T."/>
            <person name="Hug L.A."/>
            <person name="Sharon I."/>
            <person name="Castelle C.J."/>
            <person name="Probst A.J."/>
            <person name="Thomas B.C."/>
            <person name="Singh A."/>
            <person name="Wilkins M.J."/>
            <person name="Karaoz U."/>
            <person name="Brodie E.L."/>
            <person name="Williams K.H."/>
            <person name="Hubbard S.S."/>
            <person name="Banfield J.F."/>
        </authorList>
    </citation>
    <scope>NUCLEOTIDE SEQUENCE [LARGE SCALE GENOMIC DNA]</scope>
</reference>
<name>A0A1G2EAB7_9BACT</name>
<comment type="caution">
    <text evidence="1">The sequence shown here is derived from an EMBL/GenBank/DDBJ whole genome shotgun (WGS) entry which is preliminary data.</text>
</comment>
<accession>A0A1G2EAB7</accession>
<dbReference type="EMBL" id="MHMG01000035">
    <property type="protein sequence ID" value="OGZ22797.1"/>
    <property type="molecule type" value="Genomic_DNA"/>
</dbReference>
<gene>
    <name evidence="1" type="ORF">A3A08_01310</name>
</gene>
<dbReference type="Proteomes" id="UP000176406">
    <property type="component" value="Unassembled WGS sequence"/>
</dbReference>
<sequence length="78" mass="8814">MDNNSSEVKIIAGFLASALDIEDDMSTSVYGEYLSRETWPVDLDEKVFKMITNLVTVLIEETEGHKKAFLGLKNKFVK</sequence>
<dbReference type="AlphaFoldDB" id="A0A1G2EAB7"/>
<evidence type="ECO:0000313" key="2">
    <source>
        <dbReference type="Proteomes" id="UP000176406"/>
    </source>
</evidence>